<accession>A0A0A1YJ52</accession>
<organism evidence="1 2">
    <name type="scientific">Pseudomonas taeanensis MS-3</name>
    <dbReference type="NCBI Taxonomy" id="1395571"/>
    <lineage>
        <taxon>Bacteria</taxon>
        <taxon>Pseudomonadati</taxon>
        <taxon>Pseudomonadota</taxon>
        <taxon>Gammaproteobacteria</taxon>
        <taxon>Pseudomonadales</taxon>
        <taxon>Pseudomonadaceae</taxon>
        <taxon>Pseudomonas</taxon>
    </lineage>
</organism>
<dbReference type="AlphaFoldDB" id="A0A0A1YJ52"/>
<comment type="caution">
    <text evidence="1">The sequence shown here is derived from an EMBL/GenBank/DDBJ whole genome shotgun (WGS) entry which is preliminary data.</text>
</comment>
<evidence type="ECO:0000313" key="2">
    <source>
        <dbReference type="Proteomes" id="UP000030063"/>
    </source>
</evidence>
<dbReference type="Proteomes" id="UP000030063">
    <property type="component" value="Unassembled WGS sequence"/>
</dbReference>
<dbReference type="RefSeq" id="WP_025165151.1">
    <property type="nucleotide sequence ID" value="NZ_AWSQ01000002.1"/>
</dbReference>
<dbReference type="EMBL" id="AWSQ01000002">
    <property type="protein sequence ID" value="KFX69900.1"/>
    <property type="molecule type" value="Genomic_DNA"/>
</dbReference>
<dbReference type="eggNOG" id="ENOG502Z9UY">
    <property type="taxonomic scope" value="Bacteria"/>
</dbReference>
<protein>
    <submittedName>
        <fullName evidence="1">Uncharacterized protein</fullName>
    </submittedName>
</protein>
<sequence>MTESRRITNLKSGMIKELPFFPNDKQTLLELESQNLNNTLIHYLHWKTRIVPPRPRKIQIAPEVTSDKRWKKLKSGINGLLDKIRNGEDIYPYHSKRAHKNGYTPVQRVKDGEVDSWEDKDQLLNTKGFHHFHLNMNIQSSGLSERTDEVLFSHVSRDTFRAVGIFDHSVFETSDRVGSMPPERARMWELHEKYATFGMEPGSVYITSPIATSGHPIYIVRMCDFYAQIIRENDHKLDDRTFINSLYDQGRLAHPNKFNFEWRMDGLDLGVFDKKTDVYFSFHQGHM</sequence>
<reference evidence="1 2" key="1">
    <citation type="journal article" date="2014" name="Genome Announc.">
        <title>Draft Genome Sequence of Petroleum Oil-Degrading Marine Bacterium Pseudomonas taeanensis Strain MS-3, Isolated from a Crude Oil-Contaminated Seashore.</title>
        <authorList>
            <person name="Lee S.Y."/>
            <person name="Kim S.H."/>
            <person name="Lee D.G."/>
            <person name="Shin S."/>
            <person name="Yun S.H."/>
            <person name="Choi C.W."/>
            <person name="Chung Y.H."/>
            <person name="Choi J.S."/>
            <person name="Kahng H.Y."/>
            <person name="Kim S.I."/>
        </authorList>
    </citation>
    <scope>NUCLEOTIDE SEQUENCE [LARGE SCALE GENOMIC DNA]</scope>
    <source>
        <strain evidence="1 2">MS-3</strain>
    </source>
</reference>
<gene>
    <name evidence="1" type="ORF">TMS3_0110330</name>
</gene>
<evidence type="ECO:0000313" key="1">
    <source>
        <dbReference type="EMBL" id="KFX69900.1"/>
    </source>
</evidence>
<proteinExistence type="predicted"/>
<name>A0A0A1YJ52_9PSED</name>
<keyword evidence="2" id="KW-1185">Reference proteome</keyword>
<dbReference type="OrthoDB" id="9135240at2"/>